<name>A0AAD7I9R7_9AGAR</name>
<proteinExistence type="predicted"/>
<protein>
    <submittedName>
        <fullName evidence="2">Uncharacterized protein</fullName>
    </submittedName>
</protein>
<dbReference type="Proteomes" id="UP001215598">
    <property type="component" value="Unassembled WGS sequence"/>
</dbReference>
<keyword evidence="1" id="KW-0472">Membrane</keyword>
<gene>
    <name evidence="2" type="ORF">B0H16DRAFT_1730101</name>
</gene>
<dbReference type="EMBL" id="JARKIB010000114">
    <property type="protein sequence ID" value="KAJ7737934.1"/>
    <property type="molecule type" value="Genomic_DNA"/>
</dbReference>
<organism evidence="2 3">
    <name type="scientific">Mycena metata</name>
    <dbReference type="NCBI Taxonomy" id="1033252"/>
    <lineage>
        <taxon>Eukaryota</taxon>
        <taxon>Fungi</taxon>
        <taxon>Dikarya</taxon>
        <taxon>Basidiomycota</taxon>
        <taxon>Agaricomycotina</taxon>
        <taxon>Agaricomycetes</taxon>
        <taxon>Agaricomycetidae</taxon>
        <taxon>Agaricales</taxon>
        <taxon>Marasmiineae</taxon>
        <taxon>Mycenaceae</taxon>
        <taxon>Mycena</taxon>
    </lineage>
</organism>
<evidence type="ECO:0000313" key="3">
    <source>
        <dbReference type="Proteomes" id="UP001215598"/>
    </source>
</evidence>
<reference evidence="2" key="1">
    <citation type="submission" date="2023-03" db="EMBL/GenBank/DDBJ databases">
        <title>Massive genome expansion in bonnet fungi (Mycena s.s.) driven by repeated elements and novel gene families across ecological guilds.</title>
        <authorList>
            <consortium name="Lawrence Berkeley National Laboratory"/>
            <person name="Harder C.B."/>
            <person name="Miyauchi S."/>
            <person name="Viragh M."/>
            <person name="Kuo A."/>
            <person name="Thoen E."/>
            <person name="Andreopoulos B."/>
            <person name="Lu D."/>
            <person name="Skrede I."/>
            <person name="Drula E."/>
            <person name="Henrissat B."/>
            <person name="Morin E."/>
            <person name="Kohler A."/>
            <person name="Barry K."/>
            <person name="LaButti K."/>
            <person name="Morin E."/>
            <person name="Salamov A."/>
            <person name="Lipzen A."/>
            <person name="Mereny Z."/>
            <person name="Hegedus B."/>
            <person name="Baldrian P."/>
            <person name="Stursova M."/>
            <person name="Weitz H."/>
            <person name="Taylor A."/>
            <person name="Grigoriev I.V."/>
            <person name="Nagy L.G."/>
            <person name="Martin F."/>
            <person name="Kauserud H."/>
        </authorList>
    </citation>
    <scope>NUCLEOTIDE SEQUENCE</scope>
    <source>
        <strain evidence="2">CBHHK182m</strain>
    </source>
</reference>
<keyword evidence="1" id="KW-0812">Transmembrane</keyword>
<keyword evidence="1" id="KW-1133">Transmembrane helix</keyword>
<feature type="transmembrane region" description="Helical" evidence="1">
    <location>
        <begin position="44"/>
        <end position="67"/>
    </location>
</feature>
<sequence>MLSSWLLPYRPIAQEQHEKLLSESDSASDLLEVRNEGQTTRESWLGKTVLCLAVVNLLVAIAAVITLHDISKLRIPMAAVDISALPRPDPSTSPRPSVQSISLHRFLSGSACHKYLSVPLD</sequence>
<keyword evidence="3" id="KW-1185">Reference proteome</keyword>
<evidence type="ECO:0000256" key="1">
    <source>
        <dbReference type="SAM" id="Phobius"/>
    </source>
</evidence>
<accession>A0AAD7I9R7</accession>
<evidence type="ECO:0000313" key="2">
    <source>
        <dbReference type="EMBL" id="KAJ7737934.1"/>
    </source>
</evidence>
<dbReference type="AlphaFoldDB" id="A0AAD7I9R7"/>
<comment type="caution">
    <text evidence="2">The sequence shown here is derived from an EMBL/GenBank/DDBJ whole genome shotgun (WGS) entry which is preliminary data.</text>
</comment>